<dbReference type="PANTHER" id="PTHR39673:SF8">
    <property type="entry name" value="GLUTAMATE SYNTHASE ALPHA SUBUNIT C-TERMINAL DOMAIN-CONTAINING PROTEIN"/>
    <property type="match status" value="1"/>
</dbReference>
<evidence type="ECO:0000313" key="2">
    <source>
        <dbReference type="EMBL" id="PWR70290.1"/>
    </source>
</evidence>
<dbReference type="OrthoDB" id="2513at2157"/>
<proteinExistence type="predicted"/>
<sequence length="246" mass="26782">MTQITINAEGMHYTPLNKLIRQAVREGVSEIILDNVMGQRFISDGLIGDVKITINGIPGGDLGMFMKGPTIEVFGNADHALGNTMDDGTIIIHGSSGDATAHSMRGGTVFIRDDIGYRGGIHMKQYEDKRPNLIIGGSARAFLGEYMAGGLVIMFRLHDDTPYAEMGLASGIHGGEIFIRGTVEEWTLGIGSSAREATSEDMEKITPYILEFSKHFNLASSFLLNSSYTRIAPVSSRPFAGKYTWE</sequence>
<dbReference type="GeneID" id="97609828"/>
<organism evidence="2 3">
    <name type="scientific">Methanospirillum stamsii</name>
    <dbReference type="NCBI Taxonomy" id="1277351"/>
    <lineage>
        <taxon>Archaea</taxon>
        <taxon>Methanobacteriati</taxon>
        <taxon>Methanobacteriota</taxon>
        <taxon>Stenosarchaea group</taxon>
        <taxon>Methanomicrobia</taxon>
        <taxon>Methanomicrobiales</taxon>
        <taxon>Methanospirillaceae</taxon>
        <taxon>Methanospirillum</taxon>
    </lineage>
</organism>
<comment type="caution">
    <text evidence="2">The sequence shown here is derived from an EMBL/GenBank/DDBJ whole genome shotgun (WGS) entry which is preliminary data.</text>
</comment>
<dbReference type="CDD" id="cd00981">
    <property type="entry name" value="arch_gltB"/>
    <property type="match status" value="1"/>
</dbReference>
<reference evidence="2 3" key="1">
    <citation type="submission" date="2018-05" db="EMBL/GenBank/DDBJ databases">
        <title>Draft genome of Methanospirillum stamsii Pt1.</title>
        <authorList>
            <person name="Dueholm M.S."/>
            <person name="Nielsen P.H."/>
            <person name="Bakmann L.F."/>
            <person name="Otzen D.E."/>
        </authorList>
    </citation>
    <scope>NUCLEOTIDE SEQUENCE [LARGE SCALE GENOMIC DNA]</scope>
    <source>
        <strain evidence="2 3">Pt1</strain>
    </source>
</reference>
<dbReference type="Gene3D" id="2.160.20.60">
    <property type="entry name" value="Glutamate synthase, alpha subunit, C-terminal domain"/>
    <property type="match status" value="1"/>
</dbReference>
<dbReference type="InterPro" id="IPR036485">
    <property type="entry name" value="Glu_synth_asu_C_sf"/>
</dbReference>
<dbReference type="PANTHER" id="PTHR39673">
    <property type="entry name" value="TUNGSTEN FORMYLMETHANOFURAN DEHYDROGENASE, SUBUNIT C (FWDC)"/>
    <property type="match status" value="1"/>
</dbReference>
<dbReference type="Pfam" id="PF01493">
    <property type="entry name" value="GXGXG"/>
    <property type="match status" value="1"/>
</dbReference>
<dbReference type="InterPro" id="IPR012061">
    <property type="entry name" value="Glu_synth_lsu_3"/>
</dbReference>
<dbReference type="RefSeq" id="WP_109942116.1">
    <property type="nucleotide sequence ID" value="NZ_CP176366.1"/>
</dbReference>
<evidence type="ECO:0000259" key="1">
    <source>
        <dbReference type="Pfam" id="PF01493"/>
    </source>
</evidence>
<dbReference type="EMBL" id="QGMZ01000044">
    <property type="protein sequence ID" value="PWR70290.1"/>
    <property type="molecule type" value="Genomic_DNA"/>
</dbReference>
<dbReference type="PIRSF" id="PIRSF006519">
    <property type="entry name" value="GOGAT_dom3"/>
    <property type="match status" value="1"/>
</dbReference>
<dbReference type="SUPFAM" id="SSF69336">
    <property type="entry name" value="Alpha subunit of glutamate synthase, C-terminal domain"/>
    <property type="match status" value="1"/>
</dbReference>
<evidence type="ECO:0000313" key="3">
    <source>
        <dbReference type="Proteomes" id="UP000245934"/>
    </source>
</evidence>
<dbReference type="InterPro" id="IPR035710">
    <property type="entry name" value="Archaeal_gltB"/>
</dbReference>
<dbReference type="GO" id="GO:0016491">
    <property type="term" value="F:oxidoreductase activity"/>
    <property type="evidence" value="ECO:0007669"/>
    <property type="project" value="InterPro"/>
</dbReference>
<protein>
    <recommendedName>
        <fullName evidence="1">Glutamate synthase alpha subunit C-terminal domain-containing protein</fullName>
    </recommendedName>
</protein>
<dbReference type="Proteomes" id="UP000245934">
    <property type="component" value="Unassembled WGS sequence"/>
</dbReference>
<accession>A0A2V2MVG5</accession>
<name>A0A2V2MVG5_9EURY</name>
<dbReference type="InterPro" id="IPR002489">
    <property type="entry name" value="Glu_synth_asu_C"/>
</dbReference>
<gene>
    <name evidence="2" type="ORF">DLD82_15885</name>
</gene>
<keyword evidence="3" id="KW-1185">Reference proteome</keyword>
<dbReference type="AlphaFoldDB" id="A0A2V2MVG5"/>
<feature type="domain" description="Glutamate synthase alpha subunit C-terminal" evidence="1">
    <location>
        <begin position="26"/>
        <end position="186"/>
    </location>
</feature>